<accession>A0ACB8U8I6</accession>
<gene>
    <name evidence="1" type="ORF">BDY19DRAFT_992047</name>
</gene>
<keyword evidence="2" id="KW-1185">Reference proteome</keyword>
<dbReference type="EMBL" id="MU274907">
    <property type="protein sequence ID" value="KAI0090612.1"/>
    <property type="molecule type" value="Genomic_DNA"/>
</dbReference>
<organism evidence="1 2">
    <name type="scientific">Irpex rosettiformis</name>
    <dbReference type="NCBI Taxonomy" id="378272"/>
    <lineage>
        <taxon>Eukaryota</taxon>
        <taxon>Fungi</taxon>
        <taxon>Dikarya</taxon>
        <taxon>Basidiomycota</taxon>
        <taxon>Agaricomycotina</taxon>
        <taxon>Agaricomycetes</taxon>
        <taxon>Polyporales</taxon>
        <taxon>Irpicaceae</taxon>
        <taxon>Irpex</taxon>
    </lineage>
</organism>
<evidence type="ECO:0000313" key="1">
    <source>
        <dbReference type="EMBL" id="KAI0090612.1"/>
    </source>
</evidence>
<proteinExistence type="predicted"/>
<dbReference type="Proteomes" id="UP001055072">
    <property type="component" value="Unassembled WGS sequence"/>
</dbReference>
<name>A0ACB8U8I6_9APHY</name>
<sequence length="310" mass="33969">MAERVWVITGTSSGLGLAMAKYMLSQGDKVIATVRSLEKFPSVLEEGGAKPLIVDFNNSDDEVICAAKTAIEFYGRVDVLVNNVGGNSGVGPVEEISMDDIRSQFQTNLFGPIAFSKPFITHFRTRRAGHVLNLSSLSSMLSHPSFAAYTGSKAGLDSFTDALAAELAPFGVRVHLVLPGYFPTNIFVSHPHFKTTDTTPGPTEMPVAEGLSQVYTEESQGWNLINTLPRNAQARGWMGDMDKFATRIYEIVTDTGMAKELGINDEPWLRVPMGSDCGFLVQSKLNGILDNFKATEPFWRSTDVYQNQKQ</sequence>
<reference evidence="1" key="1">
    <citation type="journal article" date="2021" name="Environ. Microbiol.">
        <title>Gene family expansions and transcriptome signatures uncover fungal adaptations to wood decay.</title>
        <authorList>
            <person name="Hage H."/>
            <person name="Miyauchi S."/>
            <person name="Viragh M."/>
            <person name="Drula E."/>
            <person name="Min B."/>
            <person name="Chaduli D."/>
            <person name="Navarro D."/>
            <person name="Favel A."/>
            <person name="Norest M."/>
            <person name="Lesage-Meessen L."/>
            <person name="Balint B."/>
            <person name="Merenyi Z."/>
            <person name="de Eugenio L."/>
            <person name="Morin E."/>
            <person name="Martinez A.T."/>
            <person name="Baldrian P."/>
            <person name="Stursova M."/>
            <person name="Martinez M.J."/>
            <person name="Novotny C."/>
            <person name="Magnuson J.K."/>
            <person name="Spatafora J.W."/>
            <person name="Maurice S."/>
            <person name="Pangilinan J."/>
            <person name="Andreopoulos W."/>
            <person name="LaButti K."/>
            <person name="Hundley H."/>
            <person name="Na H."/>
            <person name="Kuo A."/>
            <person name="Barry K."/>
            <person name="Lipzen A."/>
            <person name="Henrissat B."/>
            <person name="Riley R."/>
            <person name="Ahrendt S."/>
            <person name="Nagy L.G."/>
            <person name="Grigoriev I.V."/>
            <person name="Martin F."/>
            <person name="Rosso M.N."/>
        </authorList>
    </citation>
    <scope>NUCLEOTIDE SEQUENCE</scope>
    <source>
        <strain evidence="1">CBS 384.51</strain>
    </source>
</reference>
<evidence type="ECO:0000313" key="2">
    <source>
        <dbReference type="Proteomes" id="UP001055072"/>
    </source>
</evidence>
<comment type="caution">
    <text evidence="1">The sequence shown here is derived from an EMBL/GenBank/DDBJ whole genome shotgun (WGS) entry which is preliminary data.</text>
</comment>
<protein>
    <submittedName>
        <fullName evidence="1">NAD-P-binding protein</fullName>
    </submittedName>
</protein>